<reference evidence="2" key="1">
    <citation type="submission" date="2021-07" db="EMBL/GenBank/DDBJ databases">
        <title>Aureisphaera sp. CAU 1614 isolated from sea sediment.</title>
        <authorList>
            <person name="Kim W."/>
        </authorList>
    </citation>
    <scope>NUCLEOTIDE SEQUENCE</scope>
    <source>
        <strain evidence="2">CAU 1614</strain>
    </source>
</reference>
<evidence type="ECO:0000313" key="2">
    <source>
        <dbReference type="EMBL" id="MBW2936783.1"/>
    </source>
</evidence>
<name>A0A9X1JW88_9FLAO</name>
<organism evidence="2 3">
    <name type="scientific">Halomarinibacterium sedimenti</name>
    <dbReference type="NCBI Taxonomy" id="2857106"/>
    <lineage>
        <taxon>Bacteria</taxon>
        <taxon>Pseudomonadati</taxon>
        <taxon>Bacteroidota</taxon>
        <taxon>Flavobacteriia</taxon>
        <taxon>Flavobacteriales</taxon>
        <taxon>Flavobacteriaceae</taxon>
        <taxon>Halomarinibacterium</taxon>
    </lineage>
</organism>
<dbReference type="Pfam" id="PF14329">
    <property type="entry name" value="DUF4386"/>
    <property type="match status" value="1"/>
</dbReference>
<sequence length="231" mass="26192">MKQIIKISGIAYLLIFISGFYANFAILESLVDLKDPITTTTNIINNHIQFGYGLIGFVVMVFFDLLLVWSLFKITVTVSKRLSYLASIFRLLHALFFIIGLIYLFKIYIQTSNPIISNPLQEEIMILLVNFDILWTIGLMFFAIHLLILGYLGLKSSTIPSTLGILLILASLGYFIDSSAKLTLEDYSQFKSYFEMGVILTGVIGELSFTIWLLFKGFKKMAYQIKSSQSL</sequence>
<feature type="transmembrane region" description="Helical" evidence="1">
    <location>
        <begin position="159"/>
        <end position="176"/>
    </location>
</feature>
<keyword evidence="1" id="KW-1133">Transmembrane helix</keyword>
<dbReference type="Proteomes" id="UP001138686">
    <property type="component" value="Unassembled WGS sequence"/>
</dbReference>
<dbReference type="InterPro" id="IPR025495">
    <property type="entry name" value="DUF4386"/>
</dbReference>
<keyword evidence="1" id="KW-0812">Transmembrane</keyword>
<feature type="transmembrane region" description="Helical" evidence="1">
    <location>
        <begin position="12"/>
        <end position="31"/>
    </location>
</feature>
<keyword evidence="3" id="KW-1185">Reference proteome</keyword>
<dbReference type="AlphaFoldDB" id="A0A9X1JW88"/>
<dbReference type="RefSeq" id="WP_219050618.1">
    <property type="nucleotide sequence ID" value="NZ_JAHWDP010000001.1"/>
</dbReference>
<protein>
    <submittedName>
        <fullName evidence="2">DUF4386 domain-containing protein</fullName>
    </submittedName>
</protein>
<gene>
    <name evidence="2" type="ORF">KXJ69_01615</name>
</gene>
<keyword evidence="1" id="KW-0472">Membrane</keyword>
<dbReference type="EMBL" id="JAHWDP010000001">
    <property type="protein sequence ID" value="MBW2936783.1"/>
    <property type="molecule type" value="Genomic_DNA"/>
</dbReference>
<proteinExistence type="predicted"/>
<evidence type="ECO:0000313" key="3">
    <source>
        <dbReference type="Proteomes" id="UP001138686"/>
    </source>
</evidence>
<feature type="transmembrane region" description="Helical" evidence="1">
    <location>
        <begin position="125"/>
        <end position="152"/>
    </location>
</feature>
<feature type="transmembrane region" description="Helical" evidence="1">
    <location>
        <begin position="84"/>
        <end position="105"/>
    </location>
</feature>
<feature type="transmembrane region" description="Helical" evidence="1">
    <location>
        <begin position="51"/>
        <end position="72"/>
    </location>
</feature>
<comment type="caution">
    <text evidence="2">The sequence shown here is derived from an EMBL/GenBank/DDBJ whole genome shotgun (WGS) entry which is preliminary data.</text>
</comment>
<feature type="transmembrane region" description="Helical" evidence="1">
    <location>
        <begin position="196"/>
        <end position="215"/>
    </location>
</feature>
<accession>A0A9X1JW88</accession>
<evidence type="ECO:0000256" key="1">
    <source>
        <dbReference type="SAM" id="Phobius"/>
    </source>
</evidence>